<evidence type="ECO:0000256" key="1">
    <source>
        <dbReference type="ARBA" id="ARBA00023004"/>
    </source>
</evidence>
<protein>
    <submittedName>
        <fullName evidence="3">Ferrous iron transport protein A</fullName>
    </submittedName>
</protein>
<dbReference type="RefSeq" id="WP_072572840.1">
    <property type="nucleotide sequence ID" value="NZ_CP018191.1"/>
</dbReference>
<dbReference type="Pfam" id="PF04023">
    <property type="entry name" value="FeoA"/>
    <property type="match status" value="1"/>
</dbReference>
<dbReference type="GO" id="GO:0046914">
    <property type="term" value="F:transition metal ion binding"/>
    <property type="evidence" value="ECO:0007669"/>
    <property type="project" value="InterPro"/>
</dbReference>
<organism evidence="3 4">
    <name type="scientific">Granulibacter bethesdensis</name>
    <dbReference type="NCBI Taxonomy" id="364410"/>
    <lineage>
        <taxon>Bacteria</taxon>
        <taxon>Pseudomonadati</taxon>
        <taxon>Pseudomonadota</taxon>
        <taxon>Alphaproteobacteria</taxon>
        <taxon>Acetobacterales</taxon>
        <taxon>Acetobacteraceae</taxon>
        <taxon>Granulibacter</taxon>
    </lineage>
</organism>
<proteinExistence type="predicted"/>
<reference evidence="4" key="1">
    <citation type="submission" date="2016-11" db="EMBL/GenBank/DDBJ databases">
        <title>Comparative genomic and phenotypic analysis of Granulibacter bethesdensis clinical isolates from patients with chronic granulomatous disease.</title>
        <authorList>
            <person name="Zarember K.A."/>
            <person name="Porcella S.F."/>
            <person name="Chu J."/>
            <person name="Ding L."/>
            <person name="Dahlstrom E."/>
            <person name="Barbian K."/>
            <person name="Martens C."/>
            <person name="Sykora L."/>
            <person name="Kramer S."/>
            <person name="Pettinato A.M."/>
            <person name="Hong H."/>
            <person name="Wald G."/>
            <person name="Berg L.J."/>
            <person name="Rogge L.S."/>
            <person name="Greenberg D.E."/>
            <person name="Falcone E.L."/>
            <person name="Neves J.F."/>
            <person name="Simoes M.J."/>
            <person name="Casal M."/>
            <person name="Rodriguez-Lopez F.C."/>
            <person name="Zelazny A."/>
            <person name="Gallin J.I."/>
            <person name="Holland S.M."/>
        </authorList>
    </citation>
    <scope>NUCLEOTIDE SEQUENCE [LARGE SCALE GENOMIC DNA]</scope>
    <source>
        <strain evidence="4">NIH9.1</strain>
    </source>
</reference>
<dbReference type="InterPro" id="IPR008988">
    <property type="entry name" value="Transcriptional_repressor_C"/>
</dbReference>
<dbReference type="AlphaFoldDB" id="A0AAC9KAY1"/>
<dbReference type="InterPro" id="IPR052713">
    <property type="entry name" value="FeoA"/>
</dbReference>
<feature type="domain" description="Ferrous iron transporter FeoA-like" evidence="2">
    <location>
        <begin position="1"/>
        <end position="77"/>
    </location>
</feature>
<dbReference type="Proteomes" id="UP000182373">
    <property type="component" value="Chromosome"/>
</dbReference>
<dbReference type="SMART" id="SM00899">
    <property type="entry name" value="FeoA"/>
    <property type="match status" value="1"/>
</dbReference>
<name>A0AAC9KAY1_9PROT</name>
<sequence length="86" mass="9347">MRLTQLSVASHSVIDHIEPLGPDDVIARRLEELGFVPGEPVRMIAHGPLGSDPVAVEIGFTRFALRQAEADRVILRSDPGEHLAAE</sequence>
<dbReference type="SUPFAM" id="SSF50037">
    <property type="entry name" value="C-terminal domain of transcriptional repressors"/>
    <property type="match status" value="1"/>
</dbReference>
<dbReference type="EMBL" id="CP018191">
    <property type="protein sequence ID" value="APH54914.1"/>
    <property type="molecule type" value="Genomic_DNA"/>
</dbReference>
<evidence type="ECO:0000313" key="4">
    <source>
        <dbReference type="Proteomes" id="UP000182373"/>
    </source>
</evidence>
<keyword evidence="1" id="KW-0408">Iron</keyword>
<evidence type="ECO:0000313" key="3">
    <source>
        <dbReference type="EMBL" id="APH54914.1"/>
    </source>
</evidence>
<dbReference type="PANTHER" id="PTHR42954">
    <property type="entry name" value="FE(2+) TRANSPORT PROTEIN A"/>
    <property type="match status" value="1"/>
</dbReference>
<gene>
    <name evidence="3" type="ORF">GbCGDNIH9_1618</name>
</gene>
<dbReference type="InterPro" id="IPR038157">
    <property type="entry name" value="FeoA_core_dom"/>
</dbReference>
<dbReference type="InterPro" id="IPR007167">
    <property type="entry name" value="Fe-transptr_FeoA-like"/>
</dbReference>
<dbReference type="Gene3D" id="2.30.30.90">
    <property type="match status" value="1"/>
</dbReference>
<dbReference type="PANTHER" id="PTHR42954:SF2">
    <property type="entry name" value="FE(2+) TRANSPORT PROTEIN A"/>
    <property type="match status" value="1"/>
</dbReference>
<accession>A0AAC9KAY1</accession>
<evidence type="ECO:0000259" key="2">
    <source>
        <dbReference type="SMART" id="SM00899"/>
    </source>
</evidence>